<feature type="region of interest" description="Disordered" evidence="1">
    <location>
        <begin position="1"/>
        <end position="46"/>
    </location>
</feature>
<name>K0TML5_THAOC</name>
<proteinExistence type="predicted"/>
<dbReference type="AlphaFoldDB" id="K0TML5"/>
<evidence type="ECO:0000256" key="1">
    <source>
        <dbReference type="SAM" id="MobiDB-lite"/>
    </source>
</evidence>
<dbReference type="EMBL" id="AGNL01005309">
    <property type="protein sequence ID" value="EJK72782.1"/>
    <property type="molecule type" value="Genomic_DNA"/>
</dbReference>
<dbReference type="Proteomes" id="UP000266841">
    <property type="component" value="Unassembled WGS sequence"/>
</dbReference>
<accession>K0TML5</accession>
<protein>
    <submittedName>
        <fullName evidence="2">Uncharacterized protein</fullName>
    </submittedName>
</protein>
<reference evidence="2 3" key="1">
    <citation type="journal article" date="2012" name="Genome Biol.">
        <title>Genome and low-iron response of an oceanic diatom adapted to chronic iron limitation.</title>
        <authorList>
            <person name="Lommer M."/>
            <person name="Specht M."/>
            <person name="Roy A.S."/>
            <person name="Kraemer L."/>
            <person name="Andreson R."/>
            <person name="Gutowska M.A."/>
            <person name="Wolf J."/>
            <person name="Bergner S.V."/>
            <person name="Schilhabel M.B."/>
            <person name="Klostermeier U.C."/>
            <person name="Beiko R.G."/>
            <person name="Rosenstiel P."/>
            <person name="Hippler M."/>
            <person name="Laroche J."/>
        </authorList>
    </citation>
    <scope>NUCLEOTIDE SEQUENCE [LARGE SCALE GENOMIC DNA]</scope>
    <source>
        <strain evidence="2 3">CCMP1005</strain>
    </source>
</reference>
<comment type="caution">
    <text evidence="2">The sequence shown here is derived from an EMBL/GenBank/DDBJ whole genome shotgun (WGS) entry which is preliminary data.</text>
</comment>
<evidence type="ECO:0000313" key="2">
    <source>
        <dbReference type="EMBL" id="EJK72782.1"/>
    </source>
</evidence>
<organism evidence="2 3">
    <name type="scientific">Thalassiosira oceanica</name>
    <name type="common">Marine diatom</name>
    <dbReference type="NCBI Taxonomy" id="159749"/>
    <lineage>
        <taxon>Eukaryota</taxon>
        <taxon>Sar</taxon>
        <taxon>Stramenopiles</taxon>
        <taxon>Ochrophyta</taxon>
        <taxon>Bacillariophyta</taxon>
        <taxon>Coscinodiscophyceae</taxon>
        <taxon>Thalassiosirophycidae</taxon>
        <taxon>Thalassiosirales</taxon>
        <taxon>Thalassiosiraceae</taxon>
        <taxon>Thalassiosira</taxon>
    </lineage>
</organism>
<gene>
    <name evidence="2" type="ORF">THAOC_05648</name>
</gene>
<keyword evidence="3" id="KW-1185">Reference proteome</keyword>
<sequence>FPRLYSRPKTPPKWCPHHLLMDKQTNKQTNKQTDKEQGCTKKMHRG</sequence>
<feature type="non-terminal residue" evidence="2">
    <location>
        <position position="1"/>
    </location>
</feature>
<evidence type="ECO:0000313" key="3">
    <source>
        <dbReference type="Proteomes" id="UP000266841"/>
    </source>
</evidence>